<protein>
    <submittedName>
        <fullName evidence="1">Type I-B CRISPR-associated protein Cas7/Csh2</fullName>
    </submittedName>
</protein>
<dbReference type="GO" id="GO:0043571">
    <property type="term" value="P:maintenance of CRISPR repeat elements"/>
    <property type="evidence" value="ECO:0007669"/>
    <property type="project" value="InterPro"/>
</dbReference>
<dbReference type="RefSeq" id="WP_110271280.1">
    <property type="nucleotide sequence ID" value="NZ_CP029289.2"/>
</dbReference>
<dbReference type="Pfam" id="PF05107">
    <property type="entry name" value="Cas_Cas7"/>
    <property type="match status" value="1"/>
</dbReference>
<dbReference type="GeneID" id="36833119"/>
<evidence type="ECO:0000313" key="2">
    <source>
        <dbReference type="Proteomes" id="UP000248044"/>
    </source>
</evidence>
<evidence type="ECO:0000313" key="1">
    <source>
        <dbReference type="EMBL" id="AWR95402.1"/>
    </source>
</evidence>
<name>A0A2U9IH71_9CREN</name>
<dbReference type="KEGG" id="abri:DFR85_13145"/>
<dbReference type="NCBIfam" id="TIGR01595">
    <property type="entry name" value="cas_CT1132"/>
    <property type="match status" value="1"/>
</dbReference>
<accession>A0A2U9IH71</accession>
<reference evidence="1 2" key="1">
    <citation type="submission" date="2018-05" db="EMBL/GenBank/DDBJ databases">
        <title>Complete Genome Sequences of Extremely Thermoacidophilic, Metal-Mobilizing Type-Strain Members of the Archaeal Family Sulfolobaceae: Acidianus brierleyi DSM-1651T, Acidianus sulfidivorans DSM-18786T, Metallosphaera hakonensis DSM-7519T, and Metallosphaera prunae DSM-10039T.</title>
        <authorList>
            <person name="Counts J.A."/>
            <person name="Kelly R.M."/>
        </authorList>
    </citation>
    <scope>NUCLEOTIDE SEQUENCE [LARGE SCALE GENOMIC DNA]</scope>
    <source>
        <strain evidence="1 2">DSM 1651</strain>
    </source>
</reference>
<sequence length="301" mass="34532">MSKNDSNLTTNSEYLIIYEVKNANPNGDPDDENRPRMDPKTKINYVSDVRLKRFFRDYIIAKYGTDYIWVTKLDGKNVDATKRLEVIGKDPSSVLTKCIDARLFGATIPKKGGEGKGESYAFTGPLQLSWGYSLHKVDLMDTRSITSLFSGRETGSGNIGKDYRVYYSLIAFYGVFSWRRSKETKVTQNDLKVFDNYLWQAILEESVTRSKIGHYPLLYLRLEHKDSDTLLGDLRRFLKVEQKTENVRGLQDLKIDLKELSEKIKGLGSIYLRCADELSEECKSLNELKPVILPHKDVKFP</sequence>
<dbReference type="Proteomes" id="UP000248044">
    <property type="component" value="Chromosome"/>
</dbReference>
<dbReference type="OrthoDB" id="42298at2157"/>
<dbReference type="InterPro" id="IPR013419">
    <property type="entry name" value="CRISPR-assoc_prot_Cas7/Csh2"/>
</dbReference>
<keyword evidence="2" id="KW-1185">Reference proteome</keyword>
<gene>
    <name evidence="1" type="primary">cas7b</name>
    <name evidence="1" type="ORF">DFR85_13145</name>
</gene>
<dbReference type="AlphaFoldDB" id="A0A2U9IH71"/>
<dbReference type="NCBIfam" id="TIGR02590">
    <property type="entry name" value="cas_Csh2"/>
    <property type="match status" value="1"/>
</dbReference>
<organism evidence="1 2">
    <name type="scientific">Acidianus brierleyi</name>
    <dbReference type="NCBI Taxonomy" id="41673"/>
    <lineage>
        <taxon>Archaea</taxon>
        <taxon>Thermoproteota</taxon>
        <taxon>Thermoprotei</taxon>
        <taxon>Sulfolobales</taxon>
        <taxon>Sulfolobaceae</taxon>
        <taxon>Acidianus</taxon>
    </lineage>
</organism>
<proteinExistence type="predicted"/>
<dbReference type="EMBL" id="CP029289">
    <property type="protein sequence ID" value="AWR95402.1"/>
    <property type="molecule type" value="Genomic_DNA"/>
</dbReference>
<dbReference type="InterPro" id="IPR006482">
    <property type="entry name" value="Cas7_Csh2/Csh2"/>
</dbReference>